<dbReference type="HOGENOM" id="CLU_061142_0_0_9"/>
<feature type="transmembrane region" description="Helical" evidence="1">
    <location>
        <begin position="6"/>
        <end position="22"/>
    </location>
</feature>
<evidence type="ECO:0000313" key="2">
    <source>
        <dbReference type="EMBL" id="SHD75618.1"/>
    </source>
</evidence>
<dbReference type="PIRSF" id="PIRSF019466">
    <property type="entry name" value="EutH"/>
    <property type="match status" value="1"/>
</dbReference>
<dbReference type="Proteomes" id="UP000245423">
    <property type="component" value="Chromosome 1"/>
</dbReference>
<dbReference type="NCBIfam" id="NF011667">
    <property type="entry name" value="PRK15086.1-3"/>
    <property type="match status" value="1"/>
</dbReference>
<reference evidence="2 3" key="1">
    <citation type="submission" date="2016-11" db="EMBL/GenBank/DDBJ databases">
        <authorList>
            <person name="Manzoor S."/>
        </authorList>
    </citation>
    <scope>NUCLEOTIDE SEQUENCE [LARGE SCALE GENOMIC DNA]</scope>
    <source>
        <strain evidence="2">Clostridium ultunense strain Esp</strain>
    </source>
</reference>
<dbReference type="RefSeq" id="WP_005588312.1">
    <property type="nucleotide sequence ID" value="NZ_LT669839.1"/>
</dbReference>
<feature type="transmembrane region" description="Helical" evidence="1">
    <location>
        <begin position="197"/>
        <end position="221"/>
    </location>
</feature>
<dbReference type="OrthoDB" id="9778282at2"/>
<feature type="transmembrane region" description="Helical" evidence="1">
    <location>
        <begin position="141"/>
        <end position="161"/>
    </location>
</feature>
<keyword evidence="1" id="KW-1133">Transmembrane helix</keyword>
<feature type="transmembrane region" description="Helical" evidence="1">
    <location>
        <begin position="233"/>
        <end position="254"/>
    </location>
</feature>
<feature type="transmembrane region" description="Helical" evidence="1">
    <location>
        <begin position="305"/>
        <end position="322"/>
    </location>
</feature>
<name>M1ZGK8_9FIRM</name>
<dbReference type="GO" id="GO:0034228">
    <property type="term" value="F:ethanolamine transmembrane transporter activity"/>
    <property type="evidence" value="ECO:0007669"/>
    <property type="project" value="InterPro"/>
</dbReference>
<keyword evidence="1" id="KW-0812">Transmembrane</keyword>
<organism evidence="2 3">
    <name type="scientific">[Clostridium] ultunense Esp</name>
    <dbReference type="NCBI Taxonomy" id="1288971"/>
    <lineage>
        <taxon>Bacteria</taxon>
        <taxon>Bacillati</taxon>
        <taxon>Bacillota</taxon>
        <taxon>Tissierellia</taxon>
        <taxon>Tissierellales</taxon>
        <taxon>Tepidimicrobiaceae</taxon>
        <taxon>Schnuerera</taxon>
    </lineage>
</organism>
<dbReference type="AlphaFoldDB" id="M1ZGK8"/>
<feature type="transmembrane region" description="Helical" evidence="1">
    <location>
        <begin position="42"/>
        <end position="64"/>
    </location>
</feature>
<feature type="transmembrane region" description="Helical" evidence="1">
    <location>
        <begin position="105"/>
        <end position="129"/>
    </location>
</feature>
<evidence type="ECO:0000313" key="3">
    <source>
        <dbReference type="Proteomes" id="UP000245423"/>
    </source>
</evidence>
<feature type="transmembrane region" description="Helical" evidence="1">
    <location>
        <begin position="334"/>
        <end position="352"/>
    </location>
</feature>
<evidence type="ECO:0000256" key="1">
    <source>
        <dbReference type="SAM" id="Phobius"/>
    </source>
</evidence>
<dbReference type="InterPro" id="IPR007441">
    <property type="entry name" value="EutH"/>
</dbReference>
<sequence>MSNIVLFIMVLFSIIGGIDRMLDNRNGLGERFEEGFKNMGSLAITMIGIVSLSPVISQLAMPILSPLSKLTGADPSVFISSILATDMGGYSTSVEIAKSQKMAEYIGLILASMMGATISFTIPISLNLVSKEDFPFFTKGILAGIVTIPMGMVVGGILMNIPMREVWINLIPVIILSILIAIGLFKFQKITIKIFNLLGKGIMVISFIGLLFSIMDFILGIKIIPHMAPFEEGIIIVGKIGVILSGAYPLFYIIHEKFKDKLNRISGKAGINQFAILGILSSLANCVPMLAIYDKMDDKGKVINAAFAVSGAFVFGGQLGFVSGISHKAVTPFILAKLVAGLSGVFLADILIKVGQRYEEKI</sequence>
<keyword evidence="3" id="KW-1185">Reference proteome</keyword>
<dbReference type="PANTHER" id="PTHR40089">
    <property type="entry name" value="ETHANOLAMINE UTILIZATION PROTEIN EUTH"/>
    <property type="match status" value="1"/>
</dbReference>
<dbReference type="EMBL" id="LT669839">
    <property type="protein sequence ID" value="SHD75618.1"/>
    <property type="molecule type" value="Genomic_DNA"/>
</dbReference>
<keyword evidence="1" id="KW-0472">Membrane</keyword>
<feature type="transmembrane region" description="Helical" evidence="1">
    <location>
        <begin position="167"/>
        <end position="185"/>
    </location>
</feature>
<protein>
    <recommendedName>
        <fullName evidence="4">Ethanolamine utilization protein EutH</fullName>
    </recommendedName>
</protein>
<dbReference type="PANTHER" id="PTHR40089:SF1">
    <property type="entry name" value="ETHANOLAMINE PERMEASE EUTH-RELATED"/>
    <property type="match status" value="1"/>
</dbReference>
<evidence type="ECO:0008006" key="4">
    <source>
        <dbReference type="Google" id="ProtNLM"/>
    </source>
</evidence>
<dbReference type="Pfam" id="PF04346">
    <property type="entry name" value="EutH"/>
    <property type="match status" value="1"/>
</dbReference>
<gene>
    <name evidence="2" type="ORF">CUESP1_0219</name>
</gene>
<dbReference type="GO" id="GO:0005886">
    <property type="term" value="C:plasma membrane"/>
    <property type="evidence" value="ECO:0007669"/>
    <property type="project" value="TreeGrafter"/>
</dbReference>
<accession>M1ZGK8</accession>
<feature type="transmembrane region" description="Helical" evidence="1">
    <location>
        <begin position="274"/>
        <end position="293"/>
    </location>
</feature>
<proteinExistence type="predicted"/>